<reference evidence="2" key="1">
    <citation type="submission" date="2018-01" db="EMBL/GenBank/DDBJ databases">
        <title>An insight into the sialome of Amazonian anophelines.</title>
        <authorList>
            <person name="Ribeiro J.M."/>
            <person name="Scarpassa V."/>
            <person name="Calvo E."/>
        </authorList>
    </citation>
    <scope>NUCLEOTIDE SEQUENCE</scope>
    <source>
        <tissue evidence="2">Salivary glands</tissue>
    </source>
</reference>
<feature type="chain" id="PRO_5014843950" evidence="1">
    <location>
        <begin position="17"/>
        <end position="108"/>
    </location>
</feature>
<dbReference type="EMBL" id="GGFM01010961">
    <property type="protein sequence ID" value="MBW31712.1"/>
    <property type="molecule type" value="Transcribed_RNA"/>
</dbReference>
<proteinExistence type="predicted"/>
<accession>A0A2M3ZT93</accession>
<keyword evidence="1" id="KW-0732">Signal</keyword>
<sequence>MYFWLPLLRGVTGVEATTIAASGTSVEGAVTSVPSTVARASSAGTSLSSIAVDTVSCCAYCSVAVRYSSDGSSIRSALASCGVATSGTTTTIGGDPGVADAAATVTGC</sequence>
<organism evidence="2">
    <name type="scientific">Anopheles braziliensis</name>
    <dbReference type="NCBI Taxonomy" id="58242"/>
    <lineage>
        <taxon>Eukaryota</taxon>
        <taxon>Metazoa</taxon>
        <taxon>Ecdysozoa</taxon>
        <taxon>Arthropoda</taxon>
        <taxon>Hexapoda</taxon>
        <taxon>Insecta</taxon>
        <taxon>Pterygota</taxon>
        <taxon>Neoptera</taxon>
        <taxon>Endopterygota</taxon>
        <taxon>Diptera</taxon>
        <taxon>Nematocera</taxon>
        <taxon>Culicoidea</taxon>
        <taxon>Culicidae</taxon>
        <taxon>Anophelinae</taxon>
        <taxon>Anopheles</taxon>
    </lineage>
</organism>
<protein>
    <submittedName>
        <fullName evidence="2">Putative secreted peptide</fullName>
    </submittedName>
</protein>
<evidence type="ECO:0000313" key="2">
    <source>
        <dbReference type="EMBL" id="MBW31712.1"/>
    </source>
</evidence>
<feature type="signal peptide" evidence="1">
    <location>
        <begin position="1"/>
        <end position="16"/>
    </location>
</feature>
<dbReference type="AlphaFoldDB" id="A0A2M3ZT93"/>
<name>A0A2M3ZT93_9DIPT</name>
<evidence type="ECO:0000256" key="1">
    <source>
        <dbReference type="SAM" id="SignalP"/>
    </source>
</evidence>